<dbReference type="CDD" id="cd00130">
    <property type="entry name" value="PAS"/>
    <property type="match status" value="1"/>
</dbReference>
<dbReference type="KEGG" id="apel:CA267_010575"/>
<evidence type="ECO:0000259" key="5">
    <source>
        <dbReference type="PROSITE" id="PS50887"/>
    </source>
</evidence>
<dbReference type="Gene3D" id="2.60.40.2380">
    <property type="match status" value="1"/>
</dbReference>
<dbReference type="SMART" id="SM00052">
    <property type="entry name" value="EAL"/>
    <property type="match status" value="1"/>
</dbReference>
<reference evidence="6 7" key="2">
    <citation type="submission" date="2020-04" db="EMBL/GenBank/DDBJ databases">
        <title>Complete genome sequence of Alteromonas pelagimontana 5.12T.</title>
        <authorList>
            <person name="Sinha R.K."/>
            <person name="Krishnan K.P."/>
            <person name="Kurian J.P."/>
        </authorList>
    </citation>
    <scope>NUCLEOTIDE SEQUENCE [LARGE SCALE GENOMIC DNA]</scope>
    <source>
        <strain evidence="6 7">5.12</strain>
    </source>
</reference>
<feature type="domain" description="GGDEF" evidence="5">
    <location>
        <begin position="582"/>
        <end position="715"/>
    </location>
</feature>
<dbReference type="Pfam" id="PF13426">
    <property type="entry name" value="PAS_9"/>
    <property type="match status" value="1"/>
</dbReference>
<protein>
    <submittedName>
        <fullName evidence="6">EAL domain-containing protein</fullName>
    </submittedName>
</protein>
<dbReference type="SUPFAM" id="SSF55073">
    <property type="entry name" value="Nucleotide cyclase"/>
    <property type="match status" value="1"/>
</dbReference>
<sequence>MATISEVAMASSGELPLFLLKRHVGTVKKYWALAATSLLIIFLMSFASTANSAPLVVDDSFQQVSLHKYGRRTLAPANESYANVFQQQSTFSPGVPFARIPENNRLWQVTTIQNAGAFAHNLFLKIDKLSLDAVSVFVLDEQQRIIRSYTTQSAFASDIEHDSHLALTFPFDIQPGQQLTLMTSIDDDGITGFPLSVWSQQALEKSRQQLLMLYGTAIGALTVLFGSFFITYLFHRTPARFWLALTCLLFVALIAGIQGETARFTLLPQFAEHVVAILCAMILFTLSKLNHNLFNRLPLHVRLLNFLSPVAILAVVALNDAYIITVTTFAIILAAGLLQIFFALIYRDRRIKELTHVFLFAWLCMYSLLALQLNMIADGSLFSARHNLYSVVSLMVALLSFGLCVGIKERNYNAQQISEKERTITGLNYFYNLFRNSAEGLYTSTIDGKLRSVNPAMCNLFGYPDEATMLASVPNAQSFYANPEDRELLIGELLEKGCAMGREIKGIRADNSEFWFSISCQLQKEQDDTFMYGSIFDITDRKQSEISLEYLASHDSLTGVYNRREFEQRLNLALNHPKDVNVPVVILYLDLDRFKTVNDTCGHRAGDTLIKEIAQHLQATLGGKGIIARLGGDEFAVLFSDQSEETAYLCGVKLLNTVQKYRFMWENRMFTLGVSIGFANSYDYNINAEQLISMADAACYIAKQQGRNQIHRYSSDDKDLIRYEKELDWVNTINQGLLEDKFLLYYQHYRPLNKAIDGDYYEILLRLENSNGDVVPPSAFLPTAERYNLSAKIDRWVVENTLKWLSLNPDSLATLMRCNINLSGHSLADRELKLYILNAFEKYGVAYEKICFEITESMAIIKMENTLSFISTFQQLGCQFALDDFGSGFSSYSYLKHLPVSCVKIDGSFIKDMLHDPVDMVMVSSINDVAKAIGMTTVAEFVEDDATLTLLGKMGIDFAQGYGVAKPHPLNDFKPL</sequence>
<dbReference type="SUPFAM" id="SSF55785">
    <property type="entry name" value="PYP-like sensor domain (PAS domain)"/>
    <property type="match status" value="1"/>
</dbReference>
<reference evidence="7" key="1">
    <citation type="submission" date="2014-12" db="EMBL/GenBank/DDBJ databases">
        <title>Complete genome sequence of a multi-drug resistant Klebsiella pneumoniae.</title>
        <authorList>
            <person name="Hua X."/>
            <person name="Chen Q."/>
            <person name="Li X."/>
            <person name="Feng Y."/>
            <person name="Ruan Z."/>
            <person name="Yu Y."/>
        </authorList>
    </citation>
    <scope>NUCLEOTIDE SEQUENCE [LARGE SCALE GENOMIC DNA]</scope>
    <source>
        <strain evidence="7">5.12</strain>
    </source>
</reference>
<dbReference type="InterPro" id="IPR043128">
    <property type="entry name" value="Rev_trsase/Diguanyl_cyclase"/>
</dbReference>
<dbReference type="PROSITE" id="PS50883">
    <property type="entry name" value="EAL"/>
    <property type="match status" value="1"/>
</dbReference>
<feature type="transmembrane region" description="Helical" evidence="2">
    <location>
        <begin position="270"/>
        <end position="287"/>
    </location>
</feature>
<evidence type="ECO:0000259" key="3">
    <source>
        <dbReference type="PROSITE" id="PS50113"/>
    </source>
</evidence>
<dbReference type="Gene3D" id="3.30.70.270">
    <property type="match status" value="1"/>
</dbReference>
<keyword evidence="2" id="KW-0812">Transmembrane</keyword>
<dbReference type="PANTHER" id="PTHR44757:SF2">
    <property type="entry name" value="BIOFILM ARCHITECTURE MAINTENANCE PROTEIN MBAA"/>
    <property type="match status" value="1"/>
</dbReference>
<dbReference type="Gene3D" id="3.30.450.20">
    <property type="entry name" value="PAS domain"/>
    <property type="match status" value="1"/>
</dbReference>
<dbReference type="EMBL" id="CP052766">
    <property type="protein sequence ID" value="QJR81192.1"/>
    <property type="molecule type" value="Genomic_DNA"/>
</dbReference>
<dbReference type="NCBIfam" id="TIGR00254">
    <property type="entry name" value="GGDEF"/>
    <property type="match status" value="1"/>
</dbReference>
<feature type="transmembrane region" description="Helical" evidence="2">
    <location>
        <begin position="211"/>
        <end position="234"/>
    </location>
</feature>
<name>A0A6M4MDK8_9ALTE</name>
<organism evidence="6 7">
    <name type="scientific">Alteromonas pelagimontana</name>
    <dbReference type="NCBI Taxonomy" id="1858656"/>
    <lineage>
        <taxon>Bacteria</taxon>
        <taxon>Pseudomonadati</taxon>
        <taxon>Pseudomonadota</taxon>
        <taxon>Gammaproteobacteria</taxon>
        <taxon>Alteromonadales</taxon>
        <taxon>Alteromonadaceae</taxon>
        <taxon>Alteromonas/Salinimonas group</taxon>
        <taxon>Alteromonas</taxon>
    </lineage>
</organism>
<dbReference type="SUPFAM" id="SSF141868">
    <property type="entry name" value="EAL domain-like"/>
    <property type="match status" value="1"/>
</dbReference>
<feature type="transmembrane region" description="Helical" evidence="2">
    <location>
        <begin position="323"/>
        <end position="345"/>
    </location>
</feature>
<dbReference type="InterPro" id="IPR035919">
    <property type="entry name" value="EAL_sf"/>
</dbReference>
<dbReference type="Pfam" id="PF00563">
    <property type="entry name" value="EAL"/>
    <property type="match status" value="1"/>
</dbReference>
<dbReference type="Pfam" id="PF07696">
    <property type="entry name" value="7TMR-DISMED2"/>
    <property type="match status" value="1"/>
</dbReference>
<dbReference type="SMART" id="SM00267">
    <property type="entry name" value="GGDEF"/>
    <property type="match status" value="1"/>
</dbReference>
<dbReference type="InterPro" id="IPR000160">
    <property type="entry name" value="GGDEF_dom"/>
</dbReference>
<gene>
    <name evidence="6" type="ORF">CA267_010575</name>
</gene>
<dbReference type="Pfam" id="PF00990">
    <property type="entry name" value="GGDEF"/>
    <property type="match status" value="1"/>
</dbReference>
<evidence type="ECO:0000256" key="2">
    <source>
        <dbReference type="SAM" id="Phobius"/>
    </source>
</evidence>
<dbReference type="AlphaFoldDB" id="A0A6M4MDK8"/>
<proteinExistence type="predicted"/>
<dbReference type="InterPro" id="IPR029787">
    <property type="entry name" value="Nucleotide_cyclase"/>
</dbReference>
<dbReference type="InterPro" id="IPR035965">
    <property type="entry name" value="PAS-like_dom_sf"/>
</dbReference>
<dbReference type="CDD" id="cd01948">
    <property type="entry name" value="EAL"/>
    <property type="match status" value="1"/>
</dbReference>
<dbReference type="Proteomes" id="UP000219285">
    <property type="component" value="Chromosome"/>
</dbReference>
<evidence type="ECO:0000256" key="1">
    <source>
        <dbReference type="ARBA" id="ARBA00001946"/>
    </source>
</evidence>
<dbReference type="InterPro" id="IPR000700">
    <property type="entry name" value="PAS-assoc_C"/>
</dbReference>
<evidence type="ECO:0000313" key="6">
    <source>
        <dbReference type="EMBL" id="QJR81192.1"/>
    </source>
</evidence>
<dbReference type="InterPro" id="IPR052155">
    <property type="entry name" value="Biofilm_reg_signaling"/>
</dbReference>
<dbReference type="InterPro" id="IPR001633">
    <property type="entry name" value="EAL_dom"/>
</dbReference>
<keyword evidence="2" id="KW-1133">Transmembrane helix</keyword>
<feature type="transmembrane region" description="Helical" evidence="2">
    <location>
        <begin position="299"/>
        <end position="317"/>
    </location>
</feature>
<evidence type="ECO:0000259" key="4">
    <source>
        <dbReference type="PROSITE" id="PS50883"/>
    </source>
</evidence>
<dbReference type="InterPro" id="IPR011622">
    <property type="entry name" value="7TMR_DISM_rcpt_extracell_dom2"/>
</dbReference>
<accession>A0A6M4MDK8</accession>
<dbReference type="PROSITE" id="PS50113">
    <property type="entry name" value="PAC"/>
    <property type="match status" value="1"/>
</dbReference>
<feature type="domain" description="PAC" evidence="3">
    <location>
        <begin position="500"/>
        <end position="550"/>
    </location>
</feature>
<feature type="transmembrane region" description="Helical" evidence="2">
    <location>
        <begin position="357"/>
        <end position="376"/>
    </location>
</feature>
<evidence type="ECO:0000313" key="7">
    <source>
        <dbReference type="Proteomes" id="UP000219285"/>
    </source>
</evidence>
<dbReference type="NCBIfam" id="TIGR00229">
    <property type="entry name" value="sensory_box"/>
    <property type="match status" value="1"/>
</dbReference>
<dbReference type="PANTHER" id="PTHR44757">
    <property type="entry name" value="DIGUANYLATE CYCLASE DGCP"/>
    <property type="match status" value="1"/>
</dbReference>
<comment type="cofactor">
    <cofactor evidence="1">
        <name>Mg(2+)</name>
        <dbReference type="ChEBI" id="CHEBI:18420"/>
    </cofactor>
</comment>
<keyword evidence="7" id="KW-1185">Reference proteome</keyword>
<dbReference type="CDD" id="cd01949">
    <property type="entry name" value="GGDEF"/>
    <property type="match status" value="1"/>
</dbReference>
<dbReference type="PROSITE" id="PS50887">
    <property type="entry name" value="GGDEF"/>
    <property type="match status" value="1"/>
</dbReference>
<feature type="transmembrane region" description="Helical" evidence="2">
    <location>
        <begin position="241"/>
        <end position="258"/>
    </location>
</feature>
<dbReference type="RefSeq" id="WP_170669052.1">
    <property type="nucleotide sequence ID" value="NZ_CP052766.1"/>
</dbReference>
<dbReference type="FunFam" id="3.30.70.270:FF:000001">
    <property type="entry name" value="Diguanylate cyclase domain protein"/>
    <property type="match status" value="1"/>
</dbReference>
<dbReference type="InterPro" id="IPR000014">
    <property type="entry name" value="PAS"/>
</dbReference>
<feature type="domain" description="EAL" evidence="4">
    <location>
        <begin position="726"/>
        <end position="976"/>
    </location>
</feature>
<dbReference type="GO" id="GO:0003824">
    <property type="term" value="F:catalytic activity"/>
    <property type="evidence" value="ECO:0007669"/>
    <property type="project" value="UniProtKB-ARBA"/>
</dbReference>
<keyword evidence="2" id="KW-0472">Membrane</keyword>
<dbReference type="Gene3D" id="3.20.20.450">
    <property type="entry name" value="EAL domain"/>
    <property type="match status" value="1"/>
</dbReference>